<dbReference type="GO" id="GO:0006515">
    <property type="term" value="P:protein quality control for misfolded or incompletely synthesized proteins"/>
    <property type="evidence" value="ECO:0007669"/>
    <property type="project" value="TreeGrafter"/>
</dbReference>
<evidence type="ECO:0000256" key="1">
    <source>
        <dbReference type="ARBA" id="ARBA00007039"/>
    </source>
</evidence>
<dbReference type="CDD" id="cd07016">
    <property type="entry name" value="S14_ClpP_1"/>
    <property type="match status" value="1"/>
</dbReference>
<comment type="caution">
    <text evidence="9">The sequence shown here is derived from an EMBL/GenBank/DDBJ whole genome shotgun (WGS) entry which is preliminary data.</text>
</comment>
<evidence type="ECO:0000256" key="7">
    <source>
        <dbReference type="SAM" id="MobiDB-lite"/>
    </source>
</evidence>
<dbReference type="PANTHER" id="PTHR10381:SF70">
    <property type="entry name" value="ATP-DEPENDENT CLP PROTEASE PROTEOLYTIC SUBUNIT"/>
    <property type="match status" value="1"/>
</dbReference>
<keyword evidence="3 9" id="KW-0645">Protease</keyword>
<dbReference type="PANTHER" id="PTHR10381">
    <property type="entry name" value="ATP-DEPENDENT CLP PROTEASE PROTEOLYTIC SUBUNIT"/>
    <property type="match status" value="1"/>
</dbReference>
<organism evidence="9 10">
    <name type="scientific">Schleiferilactobacillus harbinensis DSM 16991</name>
    <dbReference type="NCBI Taxonomy" id="1122147"/>
    <lineage>
        <taxon>Bacteria</taxon>
        <taxon>Bacillati</taxon>
        <taxon>Bacillota</taxon>
        <taxon>Bacilli</taxon>
        <taxon>Lactobacillales</taxon>
        <taxon>Lactobacillaceae</taxon>
        <taxon>Schleiferilactobacillus</taxon>
    </lineage>
</organism>
<dbReference type="EMBL" id="AZFW01000017">
    <property type="protein sequence ID" value="KRM29182.1"/>
    <property type="molecule type" value="Genomic_DNA"/>
</dbReference>
<dbReference type="GO" id="GO:0004176">
    <property type="term" value="F:ATP-dependent peptidase activity"/>
    <property type="evidence" value="ECO:0007669"/>
    <property type="project" value="InterPro"/>
</dbReference>
<sequence>MTTKTMNVKGTIVNDDMGPVYDFFKKSATYPSKFMSELPEDNSDIEVNINSGGGIVDAGSEIYTALRNYPGHVKVNVVGQAASAASIIAMAGDEVVMSPVAQMMIHNVSADKFGDDRDHEHVAKLLKSMNQSLASAYSAKTGLDQSEVLKMMNDETWLNAKQAVEKHFADSIMFDEDQDAAKVLLTASADTDGMLSLAALQAGREAMLNAQPSKPTPPSLAAKISGGTTTVTGTAKPNAYIKADNKDGKQVAESKADDAGKVSFTIKGLKAGDELRITQTDGDNGTSKPAVITVSEDEQSSAQSSTELLAQIEELKEQIKKSKESAEWHDFFFNAQGGQLNDD</sequence>
<evidence type="ECO:0000259" key="8">
    <source>
        <dbReference type="Pfam" id="PF17936"/>
    </source>
</evidence>
<dbReference type="Pfam" id="PF00574">
    <property type="entry name" value="CLP_protease"/>
    <property type="match status" value="1"/>
</dbReference>
<name>A0A0R1XGM6_9LACO</name>
<dbReference type="SUPFAM" id="SSF52096">
    <property type="entry name" value="ClpP/crotonase"/>
    <property type="match status" value="1"/>
</dbReference>
<dbReference type="OrthoDB" id="9806592at2"/>
<dbReference type="RefSeq" id="WP_051225321.1">
    <property type="nucleotide sequence ID" value="NZ_AUEH01000027.1"/>
</dbReference>
<evidence type="ECO:0000256" key="3">
    <source>
        <dbReference type="ARBA" id="ARBA00022670"/>
    </source>
</evidence>
<evidence type="ECO:0000256" key="6">
    <source>
        <dbReference type="RuleBase" id="RU003567"/>
    </source>
</evidence>
<dbReference type="InterPro" id="IPR023562">
    <property type="entry name" value="ClpP/TepA"/>
</dbReference>
<feature type="region of interest" description="Disordered" evidence="7">
    <location>
        <begin position="209"/>
        <end position="228"/>
    </location>
</feature>
<protein>
    <recommendedName>
        <fullName evidence="6">ATP-dependent Clp protease proteolytic subunit</fullName>
    </recommendedName>
</protein>
<dbReference type="eggNOG" id="COG0740">
    <property type="taxonomic scope" value="Bacteria"/>
</dbReference>
<proteinExistence type="inferred from homology"/>
<evidence type="ECO:0000256" key="2">
    <source>
        <dbReference type="ARBA" id="ARBA00022490"/>
    </source>
</evidence>
<dbReference type="Gene3D" id="3.90.226.10">
    <property type="entry name" value="2-enoyl-CoA Hydratase, Chain A, domain 1"/>
    <property type="match status" value="1"/>
</dbReference>
<dbReference type="InterPro" id="IPR041498">
    <property type="entry name" value="Big_6"/>
</dbReference>
<gene>
    <name evidence="9" type="ORF">FC91_GL001005</name>
</gene>
<dbReference type="Pfam" id="PF17936">
    <property type="entry name" value="Big_6"/>
    <property type="match status" value="1"/>
</dbReference>
<keyword evidence="5" id="KW-0720">Serine protease</keyword>
<evidence type="ECO:0000313" key="9">
    <source>
        <dbReference type="EMBL" id="KRM29182.1"/>
    </source>
</evidence>
<dbReference type="InterPro" id="IPR001907">
    <property type="entry name" value="ClpP"/>
</dbReference>
<accession>A0A0R1XGM6</accession>
<dbReference type="AlphaFoldDB" id="A0A0R1XGM6"/>
<dbReference type="PATRIC" id="fig|1122147.4.peg.1040"/>
<feature type="domain" description="Bacterial Ig" evidence="8">
    <location>
        <begin position="222"/>
        <end position="295"/>
    </location>
</feature>
<dbReference type="Proteomes" id="UP000050949">
    <property type="component" value="Unassembled WGS sequence"/>
</dbReference>
<dbReference type="Gene3D" id="2.60.40.10">
    <property type="entry name" value="Immunoglobulins"/>
    <property type="match status" value="1"/>
</dbReference>
<comment type="similarity">
    <text evidence="1 6">Belongs to the peptidase S14 family.</text>
</comment>
<dbReference type="InterPro" id="IPR013783">
    <property type="entry name" value="Ig-like_fold"/>
</dbReference>
<evidence type="ECO:0000313" key="10">
    <source>
        <dbReference type="Proteomes" id="UP000050949"/>
    </source>
</evidence>
<keyword evidence="4" id="KW-0378">Hydrolase</keyword>
<evidence type="ECO:0000256" key="5">
    <source>
        <dbReference type="ARBA" id="ARBA00022825"/>
    </source>
</evidence>
<dbReference type="GO" id="GO:0004252">
    <property type="term" value="F:serine-type endopeptidase activity"/>
    <property type="evidence" value="ECO:0007669"/>
    <property type="project" value="InterPro"/>
</dbReference>
<dbReference type="GO" id="GO:0009368">
    <property type="term" value="C:endopeptidase Clp complex"/>
    <property type="evidence" value="ECO:0007669"/>
    <property type="project" value="TreeGrafter"/>
</dbReference>
<dbReference type="InterPro" id="IPR029045">
    <property type="entry name" value="ClpP/crotonase-like_dom_sf"/>
</dbReference>
<evidence type="ECO:0000256" key="4">
    <source>
        <dbReference type="ARBA" id="ARBA00022801"/>
    </source>
</evidence>
<dbReference type="PRINTS" id="PR00127">
    <property type="entry name" value="CLPPROTEASEP"/>
</dbReference>
<dbReference type="GO" id="GO:0051117">
    <property type="term" value="F:ATPase binding"/>
    <property type="evidence" value="ECO:0007669"/>
    <property type="project" value="TreeGrafter"/>
</dbReference>
<keyword evidence="2" id="KW-0963">Cytoplasm</keyword>
<reference evidence="9 10" key="1">
    <citation type="journal article" date="2015" name="Genome Announc.">
        <title>Expanding the biotechnology potential of lactobacilli through comparative genomics of 213 strains and associated genera.</title>
        <authorList>
            <person name="Sun Z."/>
            <person name="Harris H.M."/>
            <person name="McCann A."/>
            <person name="Guo C."/>
            <person name="Argimon S."/>
            <person name="Zhang W."/>
            <person name="Yang X."/>
            <person name="Jeffery I.B."/>
            <person name="Cooney J.C."/>
            <person name="Kagawa T.F."/>
            <person name="Liu W."/>
            <person name="Song Y."/>
            <person name="Salvetti E."/>
            <person name="Wrobel A."/>
            <person name="Rasinkangas P."/>
            <person name="Parkhill J."/>
            <person name="Rea M.C."/>
            <person name="O'Sullivan O."/>
            <person name="Ritari J."/>
            <person name="Douillard F.P."/>
            <person name="Paul Ross R."/>
            <person name="Yang R."/>
            <person name="Briner A.E."/>
            <person name="Felis G.E."/>
            <person name="de Vos W.M."/>
            <person name="Barrangou R."/>
            <person name="Klaenhammer T.R."/>
            <person name="Caufield P.W."/>
            <person name="Cui Y."/>
            <person name="Zhang H."/>
            <person name="O'Toole P.W."/>
        </authorList>
    </citation>
    <scope>NUCLEOTIDE SEQUENCE [LARGE SCALE GENOMIC DNA]</scope>
    <source>
        <strain evidence="9 10">DSM 16991</strain>
    </source>
</reference>
<dbReference type="NCBIfam" id="NF045542">
    <property type="entry name" value="Clp_rel_HeadMat"/>
    <property type="match status" value="1"/>
</dbReference>